<evidence type="ECO:0000256" key="13">
    <source>
        <dbReference type="ARBA" id="ARBA00039944"/>
    </source>
</evidence>
<gene>
    <name evidence="21" type="ORF">IHE44_0001278</name>
    <name evidence="20" type="ORF">IHE44_003343</name>
</gene>
<dbReference type="InterPro" id="IPR000867">
    <property type="entry name" value="IGFBP-like"/>
</dbReference>
<dbReference type="Gene3D" id="2.20.100.10">
    <property type="entry name" value="Thrombospondin type-1 (TSP1) repeat"/>
    <property type="match status" value="1"/>
</dbReference>
<evidence type="ECO:0000256" key="5">
    <source>
        <dbReference type="ARBA" id="ARBA00022490"/>
    </source>
</evidence>
<keyword evidence="10" id="KW-0339">Growth factor</keyword>
<keyword evidence="9" id="KW-0965">Cell junction</keyword>
<dbReference type="SUPFAM" id="SSF82895">
    <property type="entry name" value="TSP-1 type 1 repeat"/>
    <property type="match status" value="1"/>
</dbReference>
<proteinExistence type="inferred from homology"/>
<dbReference type="FunFam" id="2.10.70.10:FF:000015">
    <property type="entry name" value="CYR61 isoform 1"/>
    <property type="match status" value="1"/>
</dbReference>
<dbReference type="GO" id="GO:0008083">
    <property type="term" value="F:growth factor activity"/>
    <property type="evidence" value="ECO:0007669"/>
    <property type="project" value="UniProtKB-KW"/>
</dbReference>
<dbReference type="SMART" id="SM00121">
    <property type="entry name" value="IB"/>
    <property type="match status" value="1"/>
</dbReference>
<evidence type="ECO:0000256" key="11">
    <source>
        <dbReference type="ARBA" id="ARBA00023157"/>
    </source>
</evidence>
<dbReference type="InterPro" id="IPR043973">
    <property type="entry name" value="TSP1_CCN"/>
</dbReference>
<protein>
    <recommendedName>
        <fullName evidence="13">CCN family member 3</fullName>
    </recommendedName>
    <alternativeName>
        <fullName evidence="14">Cellular communication network factor 3</fullName>
    </alternativeName>
    <alternativeName>
        <fullName evidence="15">Protein NOV homolog</fullName>
    </alternativeName>
</protein>
<dbReference type="PROSITE" id="PS01208">
    <property type="entry name" value="VWFC_1"/>
    <property type="match status" value="1"/>
</dbReference>
<comment type="subcellular location">
    <subcellularLocation>
        <location evidence="2">Cell junction</location>
        <location evidence="2">Gap junction</location>
    </subcellularLocation>
    <subcellularLocation>
        <location evidence="1">Cytoplasm</location>
    </subcellularLocation>
    <subcellularLocation>
        <location evidence="3">Secreted</location>
    </subcellularLocation>
</comment>
<dbReference type="GO" id="GO:0005615">
    <property type="term" value="C:extracellular space"/>
    <property type="evidence" value="ECO:0007669"/>
    <property type="project" value="TreeGrafter"/>
</dbReference>
<organism evidence="20">
    <name type="scientific">Lamprotornis superbus</name>
    <dbReference type="NCBI Taxonomy" id="245042"/>
    <lineage>
        <taxon>Eukaryota</taxon>
        <taxon>Metazoa</taxon>
        <taxon>Chordata</taxon>
        <taxon>Craniata</taxon>
        <taxon>Vertebrata</taxon>
        <taxon>Euteleostomi</taxon>
        <taxon>Archelosauria</taxon>
        <taxon>Archosauria</taxon>
        <taxon>Dinosauria</taxon>
        <taxon>Saurischia</taxon>
        <taxon>Theropoda</taxon>
        <taxon>Coelurosauria</taxon>
        <taxon>Aves</taxon>
        <taxon>Neognathae</taxon>
        <taxon>Neoaves</taxon>
        <taxon>Telluraves</taxon>
        <taxon>Australaves</taxon>
        <taxon>Passeriformes</taxon>
        <taxon>Sturnidae</taxon>
        <taxon>Lamprotornis</taxon>
    </lineage>
</organism>
<dbReference type="PANTHER" id="PTHR11348">
    <property type="entry name" value="CONNECTIVE TISSUE GROWTH FACTOR-RELATED"/>
    <property type="match status" value="1"/>
</dbReference>
<dbReference type="Gene3D" id="2.10.70.10">
    <property type="entry name" value="Complement Module, domain 1"/>
    <property type="match status" value="1"/>
</dbReference>
<dbReference type="SUPFAM" id="SSF57184">
    <property type="entry name" value="Growth factor receptor domain"/>
    <property type="match status" value="1"/>
</dbReference>
<keyword evidence="7" id="KW-0732">Signal</keyword>
<dbReference type="AlphaFoldDB" id="A0A835NL62"/>
<evidence type="ECO:0000259" key="18">
    <source>
        <dbReference type="PROSITE" id="PS50184"/>
    </source>
</evidence>
<evidence type="ECO:0000259" key="19">
    <source>
        <dbReference type="PROSITE" id="PS51323"/>
    </source>
</evidence>
<keyword evidence="6" id="KW-0964">Secreted</keyword>
<dbReference type="Pfam" id="PF19035">
    <property type="entry name" value="TSP1_CCN"/>
    <property type="match status" value="1"/>
</dbReference>
<evidence type="ECO:0000256" key="10">
    <source>
        <dbReference type="ARBA" id="ARBA00023030"/>
    </source>
</evidence>
<evidence type="ECO:0000256" key="9">
    <source>
        <dbReference type="ARBA" id="ARBA00022949"/>
    </source>
</evidence>
<dbReference type="SUPFAM" id="SSF57603">
    <property type="entry name" value="FnI-like domain"/>
    <property type="match status" value="1"/>
</dbReference>
<dbReference type="InterPro" id="IPR009030">
    <property type="entry name" value="Growth_fac_rcpt_cys_sf"/>
</dbReference>
<evidence type="ECO:0000256" key="1">
    <source>
        <dbReference type="ARBA" id="ARBA00004496"/>
    </source>
</evidence>
<dbReference type="GO" id="GO:0007155">
    <property type="term" value="P:cell adhesion"/>
    <property type="evidence" value="ECO:0007669"/>
    <property type="project" value="TreeGrafter"/>
</dbReference>
<comment type="caution">
    <text evidence="16">Lacks conserved residue(s) required for the propagation of feature annotation.</text>
</comment>
<feature type="non-terminal residue" evidence="20">
    <location>
        <position position="1"/>
    </location>
</feature>
<dbReference type="GO" id="GO:0005737">
    <property type="term" value="C:cytoplasm"/>
    <property type="evidence" value="ECO:0007669"/>
    <property type="project" value="UniProtKB-SubCell"/>
</dbReference>
<evidence type="ECO:0000256" key="14">
    <source>
        <dbReference type="ARBA" id="ARBA00042352"/>
    </source>
</evidence>
<evidence type="ECO:0000256" key="15">
    <source>
        <dbReference type="ARBA" id="ARBA00077787"/>
    </source>
</evidence>
<dbReference type="PANTHER" id="PTHR11348:SF4">
    <property type="entry name" value="CCN FAMILY MEMBER 4"/>
    <property type="match status" value="1"/>
</dbReference>
<dbReference type="InterPro" id="IPR000884">
    <property type="entry name" value="TSP1_rpt"/>
</dbReference>
<dbReference type="EMBL" id="JADDUC010000154">
    <property type="protein sequence ID" value="KAG0116981.1"/>
    <property type="molecule type" value="Genomic_DNA"/>
</dbReference>
<dbReference type="FunFam" id="2.20.100.10:FF:000046">
    <property type="entry name" value="Cellular communication network factor 4"/>
    <property type="match status" value="1"/>
</dbReference>
<dbReference type="InterPro" id="IPR001007">
    <property type="entry name" value="VWF_dom"/>
</dbReference>
<comment type="similarity">
    <text evidence="4">Belongs to the CCN family.</text>
</comment>
<dbReference type="Proteomes" id="UP000618051">
    <property type="component" value="Unassembled WGS sequence"/>
</dbReference>
<keyword evidence="12" id="KW-0325">Glycoprotein</keyword>
<dbReference type="Pfam" id="PF00219">
    <property type="entry name" value="IGFBP"/>
    <property type="match status" value="1"/>
</dbReference>
<keyword evidence="5" id="KW-0963">Cytoplasm</keyword>
<dbReference type="GO" id="GO:0031012">
    <property type="term" value="C:extracellular matrix"/>
    <property type="evidence" value="ECO:0007669"/>
    <property type="project" value="TreeGrafter"/>
</dbReference>
<evidence type="ECO:0000256" key="4">
    <source>
        <dbReference type="ARBA" id="ARBA00008125"/>
    </source>
</evidence>
<dbReference type="PROSITE" id="PS50184">
    <property type="entry name" value="VWFC_2"/>
    <property type="match status" value="1"/>
</dbReference>
<evidence type="ECO:0000313" key="20">
    <source>
        <dbReference type="EMBL" id="KAG0116981.1"/>
    </source>
</evidence>
<dbReference type="InterPro" id="IPR036383">
    <property type="entry name" value="TSP1_rpt_sf"/>
</dbReference>
<evidence type="ECO:0000256" key="3">
    <source>
        <dbReference type="ARBA" id="ARBA00004613"/>
    </source>
</evidence>
<dbReference type="PROSITE" id="PS50092">
    <property type="entry name" value="TSP1"/>
    <property type="match status" value="1"/>
</dbReference>
<dbReference type="GO" id="GO:0051240">
    <property type="term" value="P:positive regulation of multicellular organismal process"/>
    <property type="evidence" value="ECO:0007669"/>
    <property type="project" value="UniProtKB-ARBA"/>
</dbReference>
<accession>A0A835NL62</accession>
<evidence type="ECO:0000256" key="12">
    <source>
        <dbReference type="ARBA" id="ARBA00023180"/>
    </source>
</evidence>
<dbReference type="GO" id="GO:0005178">
    <property type="term" value="F:integrin binding"/>
    <property type="evidence" value="ECO:0007669"/>
    <property type="project" value="TreeGrafter"/>
</dbReference>
<dbReference type="SMART" id="SM00041">
    <property type="entry name" value="CT"/>
    <property type="match status" value="1"/>
</dbReference>
<name>A0A835NL62_9PASS</name>
<reference evidence="21" key="3">
    <citation type="submission" date="2022-01" db="EMBL/GenBank/DDBJ databases">
        <authorList>
            <person name="Rubenstein D.R."/>
        </authorList>
    </citation>
    <scope>NUCLEOTIDE SEQUENCE</scope>
    <source>
        <strain evidence="21">SS15</strain>
        <tissue evidence="21">Liver</tissue>
    </source>
</reference>
<dbReference type="SMART" id="SM00209">
    <property type="entry name" value="TSP1"/>
    <property type="match status" value="1"/>
</dbReference>
<reference evidence="21 22" key="2">
    <citation type="journal article" date="2021" name="J. Hered.">
        <title>Feather Gene Expression Elucidates the Developmental Basis of Plumage Iridescence in African Starlings.</title>
        <authorList>
            <person name="Rubenstein D.R."/>
            <person name="Corvelo A."/>
            <person name="MacManes M.D."/>
            <person name="Maia R."/>
            <person name="Narzisi G."/>
            <person name="Rousaki A."/>
            <person name="Vandenabeele P."/>
            <person name="Shawkey M.D."/>
            <person name="Solomon J."/>
        </authorList>
    </citation>
    <scope>NUCLEOTIDE SEQUENCE [LARGE SCALE GENOMIC DNA]</scope>
    <source>
        <strain evidence="21">SS15</strain>
    </source>
</reference>
<evidence type="ECO:0000313" key="21">
    <source>
        <dbReference type="EMBL" id="KAI1243645.1"/>
    </source>
</evidence>
<dbReference type="GO" id="GO:0045597">
    <property type="term" value="P:positive regulation of cell differentiation"/>
    <property type="evidence" value="ECO:0007669"/>
    <property type="project" value="TreeGrafter"/>
</dbReference>
<evidence type="ECO:0000256" key="6">
    <source>
        <dbReference type="ARBA" id="ARBA00022525"/>
    </source>
</evidence>
<dbReference type="Pfam" id="PF00093">
    <property type="entry name" value="VWC"/>
    <property type="match status" value="1"/>
</dbReference>
<evidence type="ECO:0000256" key="16">
    <source>
        <dbReference type="PROSITE-ProRule" id="PRU00039"/>
    </source>
</evidence>
<dbReference type="SMART" id="SM00214">
    <property type="entry name" value="VWC"/>
    <property type="match status" value="1"/>
</dbReference>
<evidence type="ECO:0000313" key="22">
    <source>
        <dbReference type="Proteomes" id="UP000618051"/>
    </source>
</evidence>
<evidence type="ECO:0000256" key="2">
    <source>
        <dbReference type="ARBA" id="ARBA00004610"/>
    </source>
</evidence>
<evidence type="ECO:0000256" key="8">
    <source>
        <dbReference type="ARBA" id="ARBA00022868"/>
    </source>
</evidence>
<evidence type="ECO:0000259" key="17">
    <source>
        <dbReference type="PROSITE" id="PS01225"/>
    </source>
</evidence>
<feature type="domain" description="IGFBP N-terminal" evidence="19">
    <location>
        <begin position="58"/>
        <end position="131"/>
    </location>
</feature>
<comment type="caution">
    <text evidence="20">The sequence shown here is derived from an EMBL/GenBank/DDBJ whole genome shotgun (WGS) entry which is preliminary data.</text>
</comment>
<dbReference type="EMBL" id="JADDUC020000001">
    <property type="protein sequence ID" value="KAI1243645.1"/>
    <property type="molecule type" value="Genomic_DNA"/>
</dbReference>
<dbReference type="PROSITE" id="PS51323">
    <property type="entry name" value="IGFBP_N_2"/>
    <property type="match status" value="1"/>
</dbReference>
<feature type="domain" description="VWFC" evidence="18">
    <location>
        <begin position="134"/>
        <end position="199"/>
    </location>
</feature>
<dbReference type="PROSITE" id="PS01225">
    <property type="entry name" value="CTCK_2"/>
    <property type="match status" value="1"/>
</dbReference>
<sequence>DEVAFALDSSSKQHFAGEFGNCRGDLALQAVFLCLQATAQTSLSMSSTIPATPEPYTRTQYCRWPCQCPRSPPRCALGVSLVTDGCDCCKTCARQRGESCTEADTCDFHRGLYCDYSGDRPRYEIGVCAQIVGVGCVLNGVRYKNGETFQPNCKYNCTCINGAVGCVPMCTNSRPPLVWCPNPKLIKMAGKCCEQWVCDDSRKIRKTSPRHISSAAYEGEDEAWQKNCIVHTSPWSPCSKTCGLGISTRISNDNDQCRLLKESRLCNMRPCEVDITQHIKPGKKCLAVYRANEPMNYTISGCVSKIPYRPKYCGVCTDNRCCTPYKSKTIEVRFQCPDGTEFSWKIINVESQMRAEGPDLINPFIIAIRNRNCVASAWGPPPPPPPPALHGVTSTQRKEDMLNEITGVRLHTSSENVWMQKETLGTASDAFIPAGLMLRVNINTSMKSLVAERVIPAHMFQCRCKAPLLFVSLMIRNLRPPAFCKIQPHDCLGLDDVTAELQCVSVLVNAWKPQILPNVPKMFLSPAWFPKEPGQSFVGNVKQSRQKCKDLRSIAIPAIKHEIKEQGGKSLTTLSLSSPCTPARQPLHPTHLQCDSATPAAELMLIVHLCSGPRSLLGPESDATIQEKTIIALGRYQDQTSLLQWASESLKKVDSDNFAIHLSQDSLTHIQLMAIILLVL</sequence>
<dbReference type="GO" id="GO:0008201">
    <property type="term" value="F:heparin binding"/>
    <property type="evidence" value="ECO:0007669"/>
    <property type="project" value="TreeGrafter"/>
</dbReference>
<dbReference type="GO" id="GO:0005921">
    <property type="term" value="C:gap junction"/>
    <property type="evidence" value="ECO:0007669"/>
    <property type="project" value="UniProtKB-SubCell"/>
</dbReference>
<keyword evidence="8" id="KW-0303">Gap junction</keyword>
<dbReference type="OrthoDB" id="365605at2759"/>
<keyword evidence="11" id="KW-1015">Disulfide bond</keyword>
<reference evidence="20" key="1">
    <citation type="submission" date="2020-10" db="EMBL/GenBank/DDBJ databases">
        <title>Feather gene expression reveals the developmental basis of iridescence in African starlings.</title>
        <authorList>
            <person name="Rubenstein D.R."/>
        </authorList>
    </citation>
    <scope>NUCLEOTIDE SEQUENCE</scope>
    <source>
        <strain evidence="20">SS15</strain>
        <tissue evidence="20">Liver</tissue>
    </source>
</reference>
<keyword evidence="22" id="KW-1185">Reference proteome</keyword>
<dbReference type="InterPro" id="IPR050941">
    <property type="entry name" value="CCN"/>
</dbReference>
<dbReference type="InterPro" id="IPR006207">
    <property type="entry name" value="Cys_knot_C"/>
</dbReference>
<feature type="domain" description="CTCK" evidence="17">
    <location>
        <begin position="285"/>
        <end position="374"/>
    </location>
</feature>
<evidence type="ECO:0000256" key="7">
    <source>
        <dbReference type="ARBA" id="ARBA00022729"/>
    </source>
</evidence>